<dbReference type="EC" id="2.8.1.7" evidence="3"/>
<proteinExistence type="predicted"/>
<evidence type="ECO:0000256" key="1">
    <source>
        <dbReference type="ARBA" id="ARBA00022898"/>
    </source>
</evidence>
<gene>
    <name evidence="3" type="primary">sufS</name>
    <name evidence="3" type="ORF">MAMT_00745</name>
</gene>
<evidence type="ECO:0000259" key="2">
    <source>
        <dbReference type="Pfam" id="PF00266"/>
    </source>
</evidence>
<dbReference type="OrthoDB" id="9804366at2"/>
<dbReference type="InterPro" id="IPR015424">
    <property type="entry name" value="PyrdxlP-dep_Trfase"/>
</dbReference>
<dbReference type="EMBL" id="CABFVA020000026">
    <property type="protein sequence ID" value="VVM05708.1"/>
    <property type="molecule type" value="Genomic_DNA"/>
</dbReference>
<dbReference type="InterPro" id="IPR015421">
    <property type="entry name" value="PyrdxlP-dep_Trfase_major"/>
</dbReference>
<protein>
    <submittedName>
        <fullName evidence="3">Cysteine desulfurase / selenocysteine lyase</fullName>
        <ecNumber evidence="3">2.8.1.7</ecNumber>
        <ecNumber evidence="3">4.4.1.16</ecNumber>
    </submittedName>
</protein>
<dbReference type="Gene3D" id="3.40.640.10">
    <property type="entry name" value="Type I PLP-dependent aspartate aminotransferase-like (Major domain)"/>
    <property type="match status" value="1"/>
</dbReference>
<dbReference type="Gene3D" id="3.90.1150.10">
    <property type="entry name" value="Aspartate Aminotransferase, domain 1"/>
    <property type="match status" value="1"/>
</dbReference>
<dbReference type="Proteomes" id="UP000334923">
    <property type="component" value="Unassembled WGS sequence"/>
</dbReference>
<dbReference type="SUPFAM" id="SSF53383">
    <property type="entry name" value="PLP-dependent transferases"/>
    <property type="match status" value="1"/>
</dbReference>
<reference evidence="3 4" key="1">
    <citation type="submission" date="2019-09" db="EMBL/GenBank/DDBJ databases">
        <authorList>
            <person name="Cremers G."/>
        </authorList>
    </citation>
    <scope>NUCLEOTIDE SEQUENCE [LARGE SCALE GENOMIC DNA]</scope>
    <source>
        <strain evidence="3">4A</strain>
    </source>
</reference>
<keyword evidence="1" id="KW-0663">Pyridoxal phosphate</keyword>
<dbReference type="GO" id="GO:0031071">
    <property type="term" value="F:cysteine desulfurase activity"/>
    <property type="evidence" value="ECO:0007669"/>
    <property type="project" value="UniProtKB-EC"/>
</dbReference>
<evidence type="ECO:0000313" key="3">
    <source>
        <dbReference type="EMBL" id="VVM05708.1"/>
    </source>
</evidence>
<dbReference type="PANTHER" id="PTHR43586:SF15">
    <property type="entry name" value="BLR3095 PROTEIN"/>
    <property type="match status" value="1"/>
</dbReference>
<feature type="domain" description="Aminotransferase class V" evidence="2">
    <location>
        <begin position="25"/>
        <end position="376"/>
    </location>
</feature>
<dbReference type="AlphaFoldDB" id="A0A5E6M9S3"/>
<name>A0A5E6M9S3_9BACT</name>
<keyword evidence="4" id="KW-1185">Reference proteome</keyword>
<accession>A0A5E6M9S3</accession>
<dbReference type="InterPro" id="IPR015422">
    <property type="entry name" value="PyrdxlP-dep_Trfase_small"/>
</dbReference>
<dbReference type="EC" id="4.4.1.16" evidence="3"/>
<organism evidence="3 4">
    <name type="scientific">Methylacidimicrobium tartarophylax</name>
    <dbReference type="NCBI Taxonomy" id="1041768"/>
    <lineage>
        <taxon>Bacteria</taxon>
        <taxon>Pseudomonadati</taxon>
        <taxon>Verrucomicrobiota</taxon>
        <taxon>Methylacidimicrobium</taxon>
    </lineage>
</organism>
<dbReference type="InterPro" id="IPR000192">
    <property type="entry name" value="Aminotrans_V_dom"/>
</dbReference>
<dbReference type="Pfam" id="PF00266">
    <property type="entry name" value="Aminotran_5"/>
    <property type="match status" value="1"/>
</dbReference>
<dbReference type="RefSeq" id="WP_142659663.1">
    <property type="nucleotide sequence ID" value="NZ_CABFVA020000026.1"/>
</dbReference>
<dbReference type="GO" id="GO:0009000">
    <property type="term" value="F:selenocysteine lyase activity"/>
    <property type="evidence" value="ECO:0007669"/>
    <property type="project" value="UniProtKB-EC"/>
</dbReference>
<keyword evidence="3" id="KW-0808">Transferase</keyword>
<dbReference type="PANTHER" id="PTHR43586">
    <property type="entry name" value="CYSTEINE DESULFURASE"/>
    <property type="match status" value="1"/>
</dbReference>
<keyword evidence="3" id="KW-0456">Lyase</keyword>
<sequence>MTIDQIVNDADLRSRLFPVTKRKIFLAHAGVAPITQAAVDRIRTAAEEGASQEQETEGLLRELEESRRVAARLLKVDASEIALVGPTAFGLNLVALGIEFQAGDEVVFYPDDYPSNVYPWLRLEKRGVKLVRLQPVSLGRLTPELVLDAVGPRTRLVALASCHFLSGYRLDYRTIGEELRRRGVLFCLDGIQTLGAAPVDAAYCDFLSADSHKWLLGPLGAGIFYVRKERQPLLPPALLGAWNIRSPGFIAQETVECEAGARRYECGALNALGILGMRASMELLLELGIEAIGERLLSLHTFLAEGLRKRGWHLLAEEFPEEARSGIVTATHDQRNLTAAVEALKEQEIVVSLRWDRQGKQYIRFSPHFYNTHAELAKVVGVLDRSGLG</sequence>
<evidence type="ECO:0000313" key="4">
    <source>
        <dbReference type="Proteomes" id="UP000334923"/>
    </source>
</evidence>